<comment type="caution">
    <text evidence="5">The sequence shown here is derived from an EMBL/GenBank/DDBJ whole genome shotgun (WGS) entry which is preliminary data.</text>
</comment>
<keyword evidence="2" id="KW-0520">NAD</keyword>
<feature type="domain" description="NAD(P)-binding" evidence="4">
    <location>
        <begin position="1"/>
        <end position="89"/>
    </location>
</feature>
<proteinExistence type="inferred from homology"/>
<organism evidence="5 6">
    <name type="scientific">Hibiscus sabdariffa</name>
    <name type="common">roselle</name>
    <dbReference type="NCBI Taxonomy" id="183260"/>
    <lineage>
        <taxon>Eukaryota</taxon>
        <taxon>Viridiplantae</taxon>
        <taxon>Streptophyta</taxon>
        <taxon>Embryophyta</taxon>
        <taxon>Tracheophyta</taxon>
        <taxon>Spermatophyta</taxon>
        <taxon>Magnoliopsida</taxon>
        <taxon>eudicotyledons</taxon>
        <taxon>Gunneridae</taxon>
        <taxon>Pentapetalae</taxon>
        <taxon>rosids</taxon>
        <taxon>malvids</taxon>
        <taxon>Malvales</taxon>
        <taxon>Malvaceae</taxon>
        <taxon>Malvoideae</taxon>
        <taxon>Hibiscus</taxon>
    </lineage>
</organism>
<sequence>MHLAAQAGVRYAMENPSSYVHTNIAGLVSLLKVCKSANPQPAIVWASSSTVYGLNTKVPFSERYRTDQPASLYAATKKAGGEIARAWQHWILLRRLKSTGTSGGKKKGPAQLRVYNLGNTSPMPVLDLVSIFERLLKVNSKRNIMKLPRNVDVQFTHADISLAERELRSKLSTDLQTGLKKFVKWYLSYYSGGKKAAG</sequence>
<protein>
    <recommendedName>
        <fullName evidence="4">NAD(P)-binding domain-containing protein</fullName>
    </recommendedName>
</protein>
<dbReference type="Gene3D" id="3.40.50.720">
    <property type="entry name" value="NAD(P)-binding Rossmann-like Domain"/>
    <property type="match status" value="2"/>
</dbReference>
<dbReference type="Proteomes" id="UP001396334">
    <property type="component" value="Unassembled WGS sequence"/>
</dbReference>
<evidence type="ECO:0000256" key="3">
    <source>
        <dbReference type="ARBA" id="ARBA00023235"/>
    </source>
</evidence>
<accession>A0ABR2A335</accession>
<name>A0ABR2A335_9ROSI</name>
<dbReference type="InterPro" id="IPR036291">
    <property type="entry name" value="NAD(P)-bd_dom_sf"/>
</dbReference>
<dbReference type="PANTHER" id="PTHR43574">
    <property type="entry name" value="EPIMERASE-RELATED"/>
    <property type="match status" value="1"/>
</dbReference>
<evidence type="ECO:0000313" key="6">
    <source>
        <dbReference type="Proteomes" id="UP001396334"/>
    </source>
</evidence>
<evidence type="ECO:0000256" key="1">
    <source>
        <dbReference type="ARBA" id="ARBA00007637"/>
    </source>
</evidence>
<evidence type="ECO:0000256" key="2">
    <source>
        <dbReference type="ARBA" id="ARBA00023027"/>
    </source>
</evidence>
<reference evidence="5 6" key="1">
    <citation type="journal article" date="2024" name="G3 (Bethesda)">
        <title>Genome assembly of Hibiscus sabdariffa L. provides insights into metabolisms of medicinal natural products.</title>
        <authorList>
            <person name="Kim T."/>
        </authorList>
    </citation>
    <scope>NUCLEOTIDE SEQUENCE [LARGE SCALE GENOMIC DNA]</scope>
    <source>
        <strain evidence="5">TK-2024</strain>
        <tissue evidence="5">Old leaves</tissue>
    </source>
</reference>
<evidence type="ECO:0000313" key="5">
    <source>
        <dbReference type="EMBL" id="KAK8487289.1"/>
    </source>
</evidence>
<dbReference type="Pfam" id="PF16363">
    <property type="entry name" value="GDP_Man_Dehyd"/>
    <property type="match status" value="1"/>
</dbReference>
<dbReference type="EMBL" id="JBBPBN010000403">
    <property type="protein sequence ID" value="KAK8487289.1"/>
    <property type="molecule type" value="Genomic_DNA"/>
</dbReference>
<comment type="similarity">
    <text evidence="1">Belongs to the NAD(P)-dependent epimerase/dehydratase family.</text>
</comment>
<dbReference type="PRINTS" id="PR01713">
    <property type="entry name" value="NUCEPIMERASE"/>
</dbReference>
<gene>
    <name evidence="5" type="ORF">V6N11_012792</name>
</gene>
<dbReference type="SUPFAM" id="SSF51735">
    <property type="entry name" value="NAD(P)-binding Rossmann-fold domains"/>
    <property type="match status" value="1"/>
</dbReference>
<dbReference type="InterPro" id="IPR016040">
    <property type="entry name" value="NAD(P)-bd_dom"/>
</dbReference>
<evidence type="ECO:0000259" key="4">
    <source>
        <dbReference type="Pfam" id="PF16363"/>
    </source>
</evidence>
<keyword evidence="3" id="KW-0413">Isomerase</keyword>
<keyword evidence="6" id="KW-1185">Reference proteome</keyword>